<proteinExistence type="predicted"/>
<reference evidence="2" key="2">
    <citation type="submission" date="2021-03" db="EMBL/GenBank/DDBJ databases">
        <authorList>
            <person name="Alouane T."/>
            <person name="Langin T."/>
            <person name="Bonhomme L."/>
        </authorList>
    </citation>
    <scope>NUCLEOTIDE SEQUENCE</scope>
    <source>
        <strain evidence="2">MDC_Fg202</strain>
    </source>
</reference>
<reference evidence="3" key="1">
    <citation type="submission" date="2019-04" db="EMBL/GenBank/DDBJ databases">
        <authorList>
            <person name="Melise S."/>
            <person name="Noan J."/>
            <person name="Okalmin O."/>
        </authorList>
    </citation>
    <scope>NUCLEOTIDE SEQUENCE</scope>
    <source>
        <strain evidence="3">FN9</strain>
    </source>
</reference>
<feature type="region of interest" description="Disordered" evidence="1">
    <location>
        <begin position="1"/>
        <end position="23"/>
    </location>
</feature>
<feature type="compositionally biased region" description="Basic and acidic residues" evidence="1">
    <location>
        <begin position="11"/>
        <end position="20"/>
    </location>
</feature>
<dbReference type="AlphaFoldDB" id="A0A4E9DVL8"/>
<accession>A0A4E9DVL8</accession>
<feature type="compositionally biased region" description="Pro residues" evidence="1">
    <location>
        <begin position="1"/>
        <end position="10"/>
    </location>
</feature>
<organism evidence="3">
    <name type="scientific">Gibberella zeae</name>
    <name type="common">Wheat head blight fungus</name>
    <name type="synonym">Fusarium graminearum</name>
    <dbReference type="NCBI Taxonomy" id="5518"/>
    <lineage>
        <taxon>Eukaryota</taxon>
        <taxon>Fungi</taxon>
        <taxon>Dikarya</taxon>
        <taxon>Ascomycota</taxon>
        <taxon>Pezizomycotina</taxon>
        <taxon>Sordariomycetes</taxon>
        <taxon>Hypocreomycetidae</taxon>
        <taxon>Hypocreales</taxon>
        <taxon>Nectriaceae</taxon>
        <taxon>Fusarium</taxon>
    </lineage>
</organism>
<evidence type="ECO:0000313" key="2">
    <source>
        <dbReference type="EMBL" id="CAG2008037.1"/>
    </source>
</evidence>
<sequence>MVVPPGPTPKLPEDSGKLEAGRSTGNGDIEKFINCEHNAIGLDAILKFVPTFQLIPSVGHKITVRLHVRFCGANGDQQSPDAAQRPALNARH</sequence>
<evidence type="ECO:0000313" key="3">
    <source>
        <dbReference type="EMBL" id="VIO59818.1"/>
    </source>
</evidence>
<gene>
    <name evidence="3" type="ORF">FUG_LOCUS356127</name>
    <name evidence="2" type="ORF">MDCFG202_LOCUS546008</name>
</gene>
<evidence type="ECO:0000256" key="1">
    <source>
        <dbReference type="SAM" id="MobiDB-lite"/>
    </source>
</evidence>
<dbReference type="EMBL" id="CAAKMV010000141">
    <property type="protein sequence ID" value="VIO59818.1"/>
    <property type="molecule type" value="Genomic_DNA"/>
</dbReference>
<dbReference type="Proteomes" id="UP000746612">
    <property type="component" value="Unassembled WGS sequence"/>
</dbReference>
<name>A0A4E9DVL8_GIBZA</name>
<feature type="region of interest" description="Disordered" evidence="1">
    <location>
        <begin position="73"/>
        <end position="92"/>
    </location>
</feature>
<protein>
    <submittedName>
        <fullName evidence="3">Uncharacterized protein</fullName>
    </submittedName>
</protein>
<dbReference type="EMBL" id="CAJPIJ010000189">
    <property type="protein sequence ID" value="CAG2008037.1"/>
    <property type="molecule type" value="Genomic_DNA"/>
</dbReference>